<protein>
    <recommendedName>
        <fullName evidence="3">Thymidylate kinase</fullName>
    </recommendedName>
</protein>
<dbReference type="AlphaFoldDB" id="A0A6J4NZG6"/>
<organism evidence="2">
    <name type="scientific">uncultured Nocardioidaceae bacterium</name>
    <dbReference type="NCBI Taxonomy" id="253824"/>
    <lineage>
        <taxon>Bacteria</taxon>
        <taxon>Bacillati</taxon>
        <taxon>Actinomycetota</taxon>
        <taxon>Actinomycetes</taxon>
        <taxon>Propionibacteriales</taxon>
        <taxon>Nocardioidaceae</taxon>
        <taxon>environmental samples</taxon>
    </lineage>
</organism>
<reference evidence="2" key="1">
    <citation type="submission" date="2020-02" db="EMBL/GenBank/DDBJ databases">
        <authorList>
            <person name="Meier V. D."/>
        </authorList>
    </citation>
    <scope>NUCLEOTIDE SEQUENCE</scope>
    <source>
        <strain evidence="2">AVDCRST_MAG47</strain>
    </source>
</reference>
<accession>A0A6J4NZG6</accession>
<dbReference type="EMBL" id="CADCUK010000207">
    <property type="protein sequence ID" value="CAA9396254.1"/>
    <property type="molecule type" value="Genomic_DNA"/>
</dbReference>
<evidence type="ECO:0008006" key="3">
    <source>
        <dbReference type="Google" id="ProtNLM"/>
    </source>
</evidence>
<gene>
    <name evidence="2" type="ORF">AVDCRST_MAG47-3084</name>
</gene>
<evidence type="ECO:0000256" key="1">
    <source>
        <dbReference type="SAM" id="MobiDB-lite"/>
    </source>
</evidence>
<dbReference type="InterPro" id="IPR027417">
    <property type="entry name" value="P-loop_NTPase"/>
</dbReference>
<feature type="region of interest" description="Disordered" evidence="1">
    <location>
        <begin position="293"/>
        <end position="312"/>
    </location>
</feature>
<proteinExistence type="predicted"/>
<evidence type="ECO:0000313" key="2">
    <source>
        <dbReference type="EMBL" id="CAA9396254.1"/>
    </source>
</evidence>
<sequence length="457" mass="51126">MTGTMERLARAWDDAGVRWALIRGQVTLARPGSDVDLLIHPADWAVAEETLRSEGGIAYPRWRYPGHREFQLQELRLDTVTELRYSRRDPVSSGLEDGCLERRVRDGWLWQLSPTDTFWTVLLHCVLDKGAFKERRRAELSATCPVLLRGSTPEAFTAQVLPADWSTDRVVACVQDELWDELEELAVRLRPPSPLARRAVARARDLTADGFVRAAGVAGSWSSEQTGRRVMRRQTRISFSGLDGAGKSYQIAALRQEFDGAGDISVVWLPFRIWPEPILNRLPEAIRSRLGPARPAVTSVGPGRPPAGPRSSAHRRLKALFWTPIACMSAISVGLNLRRRAGEPTTPVVVLDRYRLDSIVKLYYWYSEVSPRLLARIVQLVAPRPDVEVLLRVPAEEAYRRKAEQWTVGQLTRQAAAYDVAATHTGALVLDGCQPPDVVTKQLLEHVRAVMGEGKRA</sequence>
<dbReference type="Gene3D" id="3.40.50.300">
    <property type="entry name" value="P-loop containing nucleotide triphosphate hydrolases"/>
    <property type="match status" value="1"/>
</dbReference>
<dbReference type="SUPFAM" id="SSF52540">
    <property type="entry name" value="P-loop containing nucleoside triphosphate hydrolases"/>
    <property type="match status" value="1"/>
</dbReference>
<name>A0A6J4NZG6_9ACTN</name>